<name>A0A1T4V5X3_9GAMM</name>
<evidence type="ECO:0000313" key="2">
    <source>
        <dbReference type="EMBL" id="SKA60365.1"/>
    </source>
</evidence>
<feature type="region of interest" description="Disordered" evidence="1">
    <location>
        <begin position="41"/>
        <end position="64"/>
    </location>
</feature>
<organism evidence="2 3">
    <name type="scientific">Enterovibrio nigricans DSM 22720</name>
    <dbReference type="NCBI Taxonomy" id="1121868"/>
    <lineage>
        <taxon>Bacteria</taxon>
        <taxon>Pseudomonadati</taxon>
        <taxon>Pseudomonadota</taxon>
        <taxon>Gammaproteobacteria</taxon>
        <taxon>Vibrionales</taxon>
        <taxon>Vibrionaceae</taxon>
        <taxon>Enterovibrio</taxon>
    </lineage>
</organism>
<reference evidence="3" key="1">
    <citation type="submission" date="2017-02" db="EMBL/GenBank/DDBJ databases">
        <authorList>
            <person name="Varghese N."/>
            <person name="Submissions S."/>
        </authorList>
    </citation>
    <scope>NUCLEOTIDE SEQUENCE [LARGE SCALE GENOMIC DNA]</scope>
    <source>
        <strain evidence="3">DSM 22720</strain>
    </source>
</reference>
<protein>
    <submittedName>
        <fullName evidence="2">Uncharacterized protein</fullName>
    </submittedName>
</protein>
<keyword evidence="3" id="KW-1185">Reference proteome</keyword>
<feature type="compositionally biased region" description="Low complexity" evidence="1">
    <location>
        <begin position="41"/>
        <end position="50"/>
    </location>
</feature>
<dbReference type="EMBL" id="FUXU01000049">
    <property type="protein sequence ID" value="SKA60365.1"/>
    <property type="molecule type" value="Genomic_DNA"/>
</dbReference>
<feature type="compositionally biased region" description="Basic and acidic residues" evidence="1">
    <location>
        <begin position="54"/>
        <end position="64"/>
    </location>
</feature>
<dbReference type="RefSeq" id="WP_078753520.1">
    <property type="nucleotide sequence ID" value="NZ_FUXU01000049.1"/>
</dbReference>
<gene>
    <name evidence="2" type="ORF">SAMN02745132_03293</name>
</gene>
<evidence type="ECO:0000256" key="1">
    <source>
        <dbReference type="SAM" id="MobiDB-lite"/>
    </source>
</evidence>
<evidence type="ECO:0000313" key="3">
    <source>
        <dbReference type="Proteomes" id="UP000190162"/>
    </source>
</evidence>
<sequence length="64" mass="7038">MSRINELLSEIEAEVRKNADDRKQTEGRLEAVLLALKGVSTTPAAAPATRTPRKKVEVVPEPKK</sequence>
<accession>A0A1T4V5X3</accession>
<dbReference type="Proteomes" id="UP000190162">
    <property type="component" value="Unassembled WGS sequence"/>
</dbReference>
<proteinExistence type="predicted"/>
<dbReference type="AlphaFoldDB" id="A0A1T4V5X3"/>